<evidence type="ECO:0000256" key="5">
    <source>
        <dbReference type="ARBA" id="ARBA00022448"/>
    </source>
</evidence>
<feature type="transmembrane region" description="Helical" evidence="16">
    <location>
        <begin position="12"/>
        <end position="42"/>
    </location>
</feature>
<dbReference type="AlphaFoldDB" id="A0A076E9Z4"/>
<evidence type="ECO:0000256" key="9">
    <source>
        <dbReference type="ARBA" id="ARBA00022982"/>
    </source>
</evidence>
<evidence type="ECO:0000256" key="4">
    <source>
        <dbReference type="ARBA" id="ARBA00021095"/>
    </source>
</evidence>
<evidence type="ECO:0000256" key="13">
    <source>
        <dbReference type="ARBA" id="ARBA00023136"/>
    </source>
</evidence>
<evidence type="ECO:0000256" key="8">
    <source>
        <dbReference type="ARBA" id="ARBA00022967"/>
    </source>
</evidence>
<evidence type="ECO:0000256" key="2">
    <source>
        <dbReference type="ARBA" id="ARBA00005698"/>
    </source>
</evidence>
<dbReference type="InterPro" id="IPR050269">
    <property type="entry name" value="ComplexI_Subunit6"/>
</dbReference>
<feature type="transmembrane region" description="Helical" evidence="16">
    <location>
        <begin position="144"/>
        <end position="169"/>
    </location>
</feature>
<organism evidence="17">
    <name type="scientific">Tineola bisselliella</name>
    <name type="common">Webbing clothes moth</name>
    <name type="synonym">Tinea bisselliella</name>
    <dbReference type="NCBI Taxonomy" id="93883"/>
    <lineage>
        <taxon>Eukaryota</taxon>
        <taxon>Metazoa</taxon>
        <taxon>Ecdysozoa</taxon>
        <taxon>Arthropoda</taxon>
        <taxon>Hexapoda</taxon>
        <taxon>Insecta</taxon>
        <taxon>Pterygota</taxon>
        <taxon>Neoptera</taxon>
        <taxon>Endopterygota</taxon>
        <taxon>Lepidoptera</taxon>
        <taxon>Glossata</taxon>
        <taxon>Ditrysia</taxon>
        <taxon>Tineoidea</taxon>
        <taxon>Tineidae</taxon>
        <taxon>Tineinae</taxon>
        <taxon>Tineola</taxon>
    </lineage>
</organism>
<feature type="transmembrane region" description="Helical" evidence="16">
    <location>
        <begin position="48"/>
        <end position="72"/>
    </location>
</feature>
<gene>
    <name evidence="17" type="primary">ND6</name>
</gene>
<keyword evidence="5" id="KW-0813">Transport</keyword>
<proteinExistence type="inferred from homology"/>
<reference evidence="17" key="1">
    <citation type="journal article" date="2014" name="Mol. Phylogenet. Evol.">
        <title>Towards a mitogenomic phylogeny of Lepidoptera.</title>
        <authorList>
            <person name="Timmermans M.J."/>
            <person name="Lees D.C."/>
            <person name="Simonsen T.J."/>
        </authorList>
    </citation>
    <scope>NUCLEOTIDE SEQUENCE</scope>
</reference>
<name>A0A076E9Z4_TINBI</name>
<dbReference type="EC" id="7.1.1.2" evidence="3"/>
<dbReference type="GO" id="GO:0031966">
    <property type="term" value="C:mitochondrial membrane"/>
    <property type="evidence" value="ECO:0007669"/>
    <property type="project" value="UniProtKB-SubCell"/>
</dbReference>
<geneLocation type="mitochondrion" evidence="17"/>
<keyword evidence="8" id="KW-1278">Translocase</keyword>
<keyword evidence="9" id="KW-0249">Electron transport</keyword>
<comment type="subcellular location">
    <subcellularLocation>
        <location evidence="1">Mitochondrion membrane</location>
        <topology evidence="1">Multi-pass membrane protein</topology>
    </subcellularLocation>
</comment>
<evidence type="ECO:0000256" key="15">
    <source>
        <dbReference type="ARBA" id="ARBA00049551"/>
    </source>
</evidence>
<keyword evidence="6" id="KW-0679">Respiratory chain</keyword>
<dbReference type="PANTHER" id="PTHR11435:SF1">
    <property type="entry name" value="NADH-UBIQUINONE OXIDOREDUCTASE CHAIN 6"/>
    <property type="match status" value="1"/>
</dbReference>
<keyword evidence="12 17" id="KW-0496">Mitochondrion</keyword>
<accession>A0A076E9Z4</accession>
<dbReference type="GO" id="GO:0008137">
    <property type="term" value="F:NADH dehydrogenase (ubiquinone) activity"/>
    <property type="evidence" value="ECO:0007669"/>
    <property type="project" value="UniProtKB-EC"/>
</dbReference>
<comment type="similarity">
    <text evidence="2">Belongs to the complex I subunit 6 family.</text>
</comment>
<evidence type="ECO:0000256" key="10">
    <source>
        <dbReference type="ARBA" id="ARBA00022989"/>
    </source>
</evidence>
<evidence type="ECO:0000256" key="6">
    <source>
        <dbReference type="ARBA" id="ARBA00022660"/>
    </source>
</evidence>
<keyword evidence="7 16" id="KW-0812">Transmembrane</keyword>
<evidence type="ECO:0000256" key="12">
    <source>
        <dbReference type="ARBA" id="ARBA00023128"/>
    </source>
</evidence>
<comment type="catalytic activity">
    <reaction evidence="15">
        <text>a ubiquinone + NADH + 5 H(+)(in) = a ubiquinol + NAD(+) + 4 H(+)(out)</text>
        <dbReference type="Rhea" id="RHEA:29091"/>
        <dbReference type="Rhea" id="RHEA-COMP:9565"/>
        <dbReference type="Rhea" id="RHEA-COMP:9566"/>
        <dbReference type="ChEBI" id="CHEBI:15378"/>
        <dbReference type="ChEBI" id="CHEBI:16389"/>
        <dbReference type="ChEBI" id="CHEBI:17976"/>
        <dbReference type="ChEBI" id="CHEBI:57540"/>
        <dbReference type="ChEBI" id="CHEBI:57945"/>
        <dbReference type="EC" id="7.1.1.2"/>
    </reaction>
</comment>
<evidence type="ECO:0000313" key="17">
    <source>
        <dbReference type="EMBL" id="AII02340.1"/>
    </source>
</evidence>
<evidence type="ECO:0000256" key="11">
    <source>
        <dbReference type="ARBA" id="ARBA00023027"/>
    </source>
</evidence>
<feature type="transmembrane region" description="Helical" evidence="16">
    <location>
        <begin position="84"/>
        <end position="102"/>
    </location>
</feature>
<evidence type="ECO:0000256" key="14">
    <source>
        <dbReference type="ARBA" id="ARBA00031019"/>
    </source>
</evidence>
<dbReference type="EMBL" id="KJ508045">
    <property type="protein sequence ID" value="AII02340.1"/>
    <property type="molecule type" value="Genomic_DNA"/>
</dbReference>
<protein>
    <recommendedName>
        <fullName evidence="4">NADH-ubiquinone oxidoreductase chain 6</fullName>
        <ecNumber evidence="3">7.1.1.2</ecNumber>
    </recommendedName>
    <alternativeName>
        <fullName evidence="14">NADH dehydrogenase subunit 6</fullName>
    </alternativeName>
</protein>
<dbReference type="PANTHER" id="PTHR11435">
    <property type="entry name" value="NADH UBIQUINONE OXIDOREDUCTASE SUBUNIT ND6"/>
    <property type="match status" value="1"/>
</dbReference>
<sequence>MKITLNLTLIMLSFFMFFIIHPLSMMILILIQTLLTCLITGLLINSYWFSYILFLTFLGGILILFIYITSIASNEMFKFSLMMFYYLFSMFLIIMMIFLIFFKKNLIWLNFSMNYEMNKLFNKYLFFNNENKLNLTKLYNEQTFIFMMMLIIYLLITLIMTVKITNVFYGPLRTFN</sequence>
<keyword evidence="13 16" id="KW-0472">Membrane</keyword>
<evidence type="ECO:0000256" key="3">
    <source>
        <dbReference type="ARBA" id="ARBA00012944"/>
    </source>
</evidence>
<evidence type="ECO:0000256" key="7">
    <source>
        <dbReference type="ARBA" id="ARBA00022692"/>
    </source>
</evidence>
<keyword evidence="10 16" id="KW-1133">Transmembrane helix</keyword>
<evidence type="ECO:0000256" key="16">
    <source>
        <dbReference type="SAM" id="Phobius"/>
    </source>
</evidence>
<evidence type="ECO:0000256" key="1">
    <source>
        <dbReference type="ARBA" id="ARBA00004225"/>
    </source>
</evidence>
<keyword evidence="11" id="KW-0520">NAD</keyword>